<keyword evidence="2" id="KW-1185">Reference proteome</keyword>
<gene>
    <name evidence="1" type="ORF">Sfulv_57860</name>
</gene>
<evidence type="ECO:0000313" key="1">
    <source>
        <dbReference type="EMBL" id="GFN00976.1"/>
    </source>
</evidence>
<evidence type="ECO:0000313" key="2">
    <source>
        <dbReference type="Proteomes" id="UP000498980"/>
    </source>
</evidence>
<proteinExistence type="predicted"/>
<organism evidence="1 2">
    <name type="scientific">Streptomyces fulvorobeus</name>
    <dbReference type="NCBI Taxonomy" id="284028"/>
    <lineage>
        <taxon>Bacteria</taxon>
        <taxon>Bacillati</taxon>
        <taxon>Actinomycetota</taxon>
        <taxon>Actinomycetes</taxon>
        <taxon>Kitasatosporales</taxon>
        <taxon>Streptomycetaceae</taxon>
        <taxon>Streptomyces</taxon>
    </lineage>
</organism>
<dbReference type="EMBL" id="BLWC01000001">
    <property type="protein sequence ID" value="GFN00976.1"/>
    <property type="molecule type" value="Genomic_DNA"/>
</dbReference>
<accession>A0A7J0CES5</accession>
<comment type="caution">
    <text evidence="1">The sequence shown here is derived from an EMBL/GenBank/DDBJ whole genome shotgun (WGS) entry which is preliminary data.</text>
</comment>
<sequence length="181" mass="18936">MSPEQAAVRGGAAGAVGVVETRVDGVQRAFPVGLVKLPPAAAELQQHLGGAVVMQFGDRPSLAVRHGRGDLYVAQPGERHRDHGDVRGELLAYDGSAAALRHGVHPDVRALAPDVLDVRRGTVGVVVLDARDPAVEPYVLAYMFQQGVRQHGRAALQFVEGGVGADEGGADEAVDEGEREA</sequence>
<dbReference type="AlphaFoldDB" id="A0A7J0CES5"/>
<reference evidence="1 2" key="1">
    <citation type="submission" date="2020-05" db="EMBL/GenBank/DDBJ databases">
        <title>Whole genome shotgun sequence of Streptomyces fulvorobeus NBRC 15897.</title>
        <authorList>
            <person name="Komaki H."/>
            <person name="Tamura T."/>
        </authorList>
    </citation>
    <scope>NUCLEOTIDE SEQUENCE [LARGE SCALE GENOMIC DNA]</scope>
    <source>
        <strain evidence="1 2">NBRC 15897</strain>
    </source>
</reference>
<dbReference type="Proteomes" id="UP000498980">
    <property type="component" value="Unassembled WGS sequence"/>
</dbReference>
<protein>
    <submittedName>
        <fullName evidence="1">Uncharacterized protein</fullName>
    </submittedName>
</protein>
<name>A0A7J0CES5_9ACTN</name>